<dbReference type="SUPFAM" id="SSF52540">
    <property type="entry name" value="P-loop containing nucleoside triphosphate hydrolases"/>
    <property type="match status" value="2"/>
</dbReference>
<dbReference type="EMBL" id="JBHSKD010000018">
    <property type="protein sequence ID" value="MFC5177992.1"/>
    <property type="molecule type" value="Genomic_DNA"/>
</dbReference>
<evidence type="ECO:0000256" key="1">
    <source>
        <dbReference type="ARBA" id="ARBA00022679"/>
    </source>
</evidence>
<proteinExistence type="predicted"/>
<dbReference type="GO" id="GO:0016740">
    <property type="term" value="F:transferase activity"/>
    <property type="evidence" value="ECO:0007669"/>
    <property type="project" value="UniProtKB-KW"/>
</dbReference>
<dbReference type="RefSeq" id="WP_378591476.1">
    <property type="nucleotide sequence ID" value="NZ_JBHSKD010000018.1"/>
</dbReference>
<organism evidence="2 3">
    <name type="scientific">Nocardioides taihuensis</name>
    <dbReference type="NCBI Taxonomy" id="1835606"/>
    <lineage>
        <taxon>Bacteria</taxon>
        <taxon>Bacillati</taxon>
        <taxon>Actinomycetota</taxon>
        <taxon>Actinomycetes</taxon>
        <taxon>Propionibacteriales</taxon>
        <taxon>Nocardioidaceae</taxon>
        <taxon>Nocardioides</taxon>
    </lineage>
</organism>
<dbReference type="PANTHER" id="PTHR12788:SF10">
    <property type="entry name" value="PROTEIN-TYROSINE SULFOTRANSFERASE"/>
    <property type="match status" value="1"/>
</dbReference>
<dbReference type="PANTHER" id="PTHR12788">
    <property type="entry name" value="PROTEIN-TYROSINE SULFOTRANSFERASE 2"/>
    <property type="match status" value="1"/>
</dbReference>
<protein>
    <submittedName>
        <fullName evidence="2">Sulfotransferase family protein</fullName>
        <ecNumber evidence="2">2.8.2.-</ecNumber>
    </submittedName>
</protein>
<dbReference type="InterPro" id="IPR027417">
    <property type="entry name" value="P-loop_NTPase"/>
</dbReference>
<dbReference type="Gene3D" id="3.40.50.300">
    <property type="entry name" value="P-loop containing nucleotide triphosphate hydrolases"/>
    <property type="match status" value="2"/>
</dbReference>
<dbReference type="InterPro" id="IPR026634">
    <property type="entry name" value="TPST-like"/>
</dbReference>
<sequence>MTAPEVRGDHASVDAVGIDSRRLVFVAGLHRSGTTPLARLLAEHPEISGFRDTGVKEDEGQHLQDVYPAAREYGGAGRFAHDPRAHLTEDSPLATPANAERMLGQWSRHWDLDRRLLLEKSPPNLVMTRFLQALYPDARFVVVVRHPVVVALSTLKWSGPTTRTGRLVEHWLRAHETFLADAARLRNVHVVRYEDLVSEPRRTLDALGEFLGLEEPLSDASFDGRRSDSYADTWRRWRSSSSPLTRLRVGLLRRRFADRVERFGYDFEELGVAGPFPLPAPRSVVPLVPRAADRLRVLYVGGMPRSGSTLTDLMLHQLPGHVGVGELFYLWRNCLAHDGLCACGEPFSRCPFWTEVGAVAFGGWDAVDADHVMRLQARVDRTDRIPLLLSSRRPRRFEADLAEYTGLLRRLYAAVAEVSGQQVVVDSSKRPSLAYVLRTMPDVDLRVVQVVRDPRGVAFSFNKHVALPEGAALRDEMPRSSTRKVSRRWVTVNLAVAALARCGVAVTRVRYEDLVADPRASLRRILALTAERPEDAAAADLGWVDPDSVTVPRTHVVAAGRIRLHDGSMPLRLDEQWRADMPRDDRRLVELVTAPLRRWYGYS</sequence>
<keyword evidence="3" id="KW-1185">Reference proteome</keyword>
<evidence type="ECO:0000313" key="3">
    <source>
        <dbReference type="Proteomes" id="UP001596087"/>
    </source>
</evidence>
<dbReference type="Proteomes" id="UP001596087">
    <property type="component" value="Unassembled WGS sequence"/>
</dbReference>
<dbReference type="EC" id="2.8.2.-" evidence="2"/>
<reference evidence="3" key="1">
    <citation type="journal article" date="2019" name="Int. J. Syst. Evol. Microbiol.">
        <title>The Global Catalogue of Microorganisms (GCM) 10K type strain sequencing project: providing services to taxonomists for standard genome sequencing and annotation.</title>
        <authorList>
            <consortium name="The Broad Institute Genomics Platform"/>
            <consortium name="The Broad Institute Genome Sequencing Center for Infectious Disease"/>
            <person name="Wu L."/>
            <person name="Ma J."/>
        </authorList>
    </citation>
    <scope>NUCLEOTIDE SEQUENCE [LARGE SCALE GENOMIC DNA]</scope>
    <source>
        <strain evidence="3">DFY41</strain>
    </source>
</reference>
<name>A0ABW0BM25_9ACTN</name>
<evidence type="ECO:0000313" key="2">
    <source>
        <dbReference type="EMBL" id="MFC5177992.1"/>
    </source>
</evidence>
<dbReference type="Pfam" id="PF13469">
    <property type="entry name" value="Sulfotransfer_3"/>
    <property type="match status" value="2"/>
</dbReference>
<comment type="caution">
    <text evidence="2">The sequence shown here is derived from an EMBL/GenBank/DDBJ whole genome shotgun (WGS) entry which is preliminary data.</text>
</comment>
<gene>
    <name evidence="2" type="ORF">ACFPGP_15020</name>
</gene>
<accession>A0ABW0BM25</accession>
<keyword evidence="1 2" id="KW-0808">Transferase</keyword>